<dbReference type="InterPro" id="IPR042564">
    <property type="entry name" value="CRISPR-Cas6/Csy4_sf"/>
</dbReference>
<evidence type="ECO:0000313" key="2">
    <source>
        <dbReference type="Proteomes" id="UP000017090"/>
    </source>
</evidence>
<dbReference type="RefSeq" id="WP_023053116.1">
    <property type="nucleotide sequence ID" value="NZ_AWXA01000008.1"/>
</dbReference>
<evidence type="ECO:0000313" key="1">
    <source>
        <dbReference type="EMBL" id="ERT61826.1"/>
    </source>
</evidence>
<proteinExistence type="predicted"/>
<dbReference type="GO" id="GO:0016787">
    <property type="term" value="F:hydrolase activity"/>
    <property type="evidence" value="ECO:0007669"/>
    <property type="project" value="UniProtKB-KW"/>
</dbReference>
<dbReference type="InterPro" id="IPR013396">
    <property type="entry name" value="CRISPR-assoc_prot_Csy4"/>
</dbReference>
<protein>
    <submittedName>
        <fullName evidence="1">CRISPR-associated endoribonuclease Cas6/Csy4, subtype I-F/YPEST</fullName>
        <ecNumber evidence="1">3.1.-.-</ecNumber>
    </submittedName>
</protein>
<dbReference type="Proteomes" id="UP000017090">
    <property type="component" value="Unassembled WGS sequence"/>
</dbReference>
<sequence length="193" mass="22816">MKYYQEVTILPTPEIATNFIWSKIYQQLHIAFAEQMRGKDKGTIGVSFPEYKKIEKGETLGNKVRVFAATEKELANLHIRHVLIHYKDYVHITKIRQVPEKIKKYAIYRRYHEERTKENKARRFMSRHQISYEEAVHIFPETVEDVTYPYIRLESATNKSRFRLFIAKDDCSELVSKGFGSYGLDTQSSLPEF</sequence>
<dbReference type="Pfam" id="PF09618">
    <property type="entry name" value="Cas_Csy4"/>
    <property type="match status" value="1"/>
</dbReference>
<organism evidence="1 2">
    <name type="scientific">Megasphaera vaginalis</name>
    <name type="common">ex Srinivasan et al. 2021</name>
    <dbReference type="NCBI Taxonomy" id="1111454"/>
    <lineage>
        <taxon>Bacteria</taxon>
        <taxon>Bacillati</taxon>
        <taxon>Bacillota</taxon>
        <taxon>Negativicutes</taxon>
        <taxon>Veillonellales</taxon>
        <taxon>Veillonellaceae</taxon>
        <taxon>Megasphaera</taxon>
    </lineage>
</organism>
<dbReference type="EMBL" id="AWXA01000008">
    <property type="protein sequence ID" value="ERT61826.1"/>
    <property type="molecule type" value="Genomic_DNA"/>
</dbReference>
<dbReference type="GO" id="GO:0043571">
    <property type="term" value="P:maintenance of CRISPR repeat elements"/>
    <property type="evidence" value="ECO:0007669"/>
    <property type="project" value="InterPro"/>
</dbReference>
<dbReference type="EC" id="3.1.-.-" evidence="1"/>
<dbReference type="eggNOG" id="ENOG5032RVU">
    <property type="taxonomic scope" value="Bacteria"/>
</dbReference>
<dbReference type="GO" id="GO:0004519">
    <property type="term" value="F:endonuclease activity"/>
    <property type="evidence" value="ECO:0007669"/>
    <property type="project" value="InterPro"/>
</dbReference>
<comment type="caution">
    <text evidence="1">The sequence shown here is derived from an EMBL/GenBank/DDBJ whole genome shotgun (WGS) entry which is preliminary data.</text>
</comment>
<name>U7URB5_9FIRM</name>
<dbReference type="Gene3D" id="3.30.70.2540">
    <property type="entry name" value="CRISPR-associated endoribonuclease Cas6/Csy4"/>
    <property type="match status" value="1"/>
</dbReference>
<dbReference type="NCBIfam" id="TIGR02563">
    <property type="entry name" value="cas_Csy4"/>
    <property type="match status" value="1"/>
</dbReference>
<gene>
    <name evidence="1" type="primary">cas6f</name>
    <name evidence="1" type="ORF">HMPREF1250_2265</name>
</gene>
<reference evidence="1 2" key="1">
    <citation type="submission" date="2013-09" db="EMBL/GenBank/DDBJ databases">
        <authorList>
            <person name="Durkin A.S."/>
            <person name="Haft D.R."/>
            <person name="McCorrison J."/>
            <person name="Torralba M."/>
            <person name="Gillis M."/>
            <person name="Haft D.H."/>
            <person name="Methe B."/>
            <person name="Sutton G."/>
            <person name="Nelson K.E."/>
        </authorList>
    </citation>
    <scope>NUCLEOTIDE SEQUENCE [LARGE SCALE GENOMIC DNA]</scope>
    <source>
        <strain evidence="1 2">BV3C16-1</strain>
    </source>
</reference>
<dbReference type="PATRIC" id="fig|1111454.3.peg.603"/>
<dbReference type="AlphaFoldDB" id="U7URB5"/>
<dbReference type="CDD" id="cd09739">
    <property type="entry name" value="Cas6_I-F"/>
    <property type="match status" value="1"/>
</dbReference>
<dbReference type="STRING" id="1111454.HMPREF1250_2265"/>
<keyword evidence="1" id="KW-0378">Hydrolase</keyword>
<dbReference type="OrthoDB" id="259831at2"/>
<keyword evidence="2" id="KW-1185">Reference proteome</keyword>
<accession>U7URB5</accession>